<comment type="caution">
    <text evidence="1">The sequence shown here is derived from an EMBL/GenBank/DDBJ whole genome shotgun (WGS) entry which is preliminary data.</text>
</comment>
<accession>A0A426XD49</accession>
<dbReference type="AlphaFoldDB" id="A0A426XD49"/>
<name>A0A426XD49_ENSVE</name>
<evidence type="ECO:0000313" key="2">
    <source>
        <dbReference type="Proteomes" id="UP000287651"/>
    </source>
</evidence>
<dbReference type="EMBL" id="AMZH03022331">
    <property type="protein sequence ID" value="RRT37415.1"/>
    <property type="molecule type" value="Genomic_DNA"/>
</dbReference>
<sequence>MQSRVLIGFHVPSQNFKILAIPNVLAHEKSYEHSLRKNVTVINFAQIEFQSIFCAPSRNFKILTIPDVLAHRKSYEYGFM</sequence>
<proteinExistence type="predicted"/>
<protein>
    <submittedName>
        <fullName evidence="1">Uncharacterized protein</fullName>
    </submittedName>
</protein>
<evidence type="ECO:0000313" key="1">
    <source>
        <dbReference type="EMBL" id="RRT37415.1"/>
    </source>
</evidence>
<dbReference type="Proteomes" id="UP000287651">
    <property type="component" value="Unassembled WGS sequence"/>
</dbReference>
<reference evidence="1 2" key="1">
    <citation type="journal article" date="2014" name="Agronomy (Basel)">
        <title>A Draft Genome Sequence for Ensete ventricosum, the Drought-Tolerant Tree Against Hunger.</title>
        <authorList>
            <person name="Harrison J."/>
            <person name="Moore K.A."/>
            <person name="Paszkiewicz K."/>
            <person name="Jones T."/>
            <person name="Grant M."/>
            <person name="Ambacheew D."/>
            <person name="Muzemil S."/>
            <person name="Studholme D.J."/>
        </authorList>
    </citation>
    <scope>NUCLEOTIDE SEQUENCE [LARGE SCALE GENOMIC DNA]</scope>
</reference>
<gene>
    <name evidence="1" type="ORF">B296_00042116</name>
</gene>
<organism evidence="1 2">
    <name type="scientific">Ensete ventricosum</name>
    <name type="common">Abyssinian banana</name>
    <name type="synonym">Musa ensete</name>
    <dbReference type="NCBI Taxonomy" id="4639"/>
    <lineage>
        <taxon>Eukaryota</taxon>
        <taxon>Viridiplantae</taxon>
        <taxon>Streptophyta</taxon>
        <taxon>Embryophyta</taxon>
        <taxon>Tracheophyta</taxon>
        <taxon>Spermatophyta</taxon>
        <taxon>Magnoliopsida</taxon>
        <taxon>Liliopsida</taxon>
        <taxon>Zingiberales</taxon>
        <taxon>Musaceae</taxon>
        <taxon>Ensete</taxon>
    </lineage>
</organism>